<dbReference type="EMBL" id="QXFL01000002">
    <property type="protein sequence ID" value="RIV87703.1"/>
    <property type="molecule type" value="Genomic_DNA"/>
</dbReference>
<dbReference type="SUPFAM" id="SSF47384">
    <property type="entry name" value="Homodimeric domain of signal transducing histidine kinase"/>
    <property type="match status" value="1"/>
</dbReference>
<dbReference type="PROSITE" id="PS50109">
    <property type="entry name" value="HIS_KIN"/>
    <property type="match status" value="1"/>
</dbReference>
<feature type="domain" description="Histidine kinase" evidence="11">
    <location>
        <begin position="247"/>
        <end position="455"/>
    </location>
</feature>
<dbReference type="InterPro" id="IPR003661">
    <property type="entry name" value="HisK_dim/P_dom"/>
</dbReference>
<comment type="caution">
    <text evidence="12">The sequence shown here is derived from an EMBL/GenBank/DDBJ whole genome shotgun (WGS) entry which is preliminary data.</text>
</comment>
<keyword evidence="13" id="KW-1185">Reference proteome</keyword>
<keyword evidence="5" id="KW-0808">Transferase</keyword>
<gene>
    <name evidence="12" type="ORF">D2V07_05025</name>
</gene>
<comment type="subcellular location">
    <subcellularLocation>
        <location evidence="2">Membrane</location>
    </subcellularLocation>
</comment>
<accession>A0A418NUI5</accession>
<evidence type="ECO:0000256" key="6">
    <source>
        <dbReference type="ARBA" id="ARBA00022692"/>
    </source>
</evidence>
<dbReference type="GO" id="GO:0000155">
    <property type="term" value="F:phosphorelay sensor kinase activity"/>
    <property type="evidence" value="ECO:0007669"/>
    <property type="project" value="InterPro"/>
</dbReference>
<dbReference type="Proteomes" id="UP000286576">
    <property type="component" value="Unassembled WGS sequence"/>
</dbReference>
<evidence type="ECO:0000256" key="8">
    <source>
        <dbReference type="ARBA" id="ARBA00022989"/>
    </source>
</evidence>
<organism evidence="12 13">
    <name type="scientific">Aurantiacibacter zhengii</name>
    <dbReference type="NCBI Taxonomy" id="2307003"/>
    <lineage>
        <taxon>Bacteria</taxon>
        <taxon>Pseudomonadati</taxon>
        <taxon>Pseudomonadota</taxon>
        <taxon>Alphaproteobacteria</taxon>
        <taxon>Sphingomonadales</taxon>
        <taxon>Erythrobacteraceae</taxon>
        <taxon>Aurantiacibacter</taxon>
    </lineage>
</organism>
<dbReference type="InterPro" id="IPR050428">
    <property type="entry name" value="TCS_sensor_his_kinase"/>
</dbReference>
<evidence type="ECO:0000256" key="10">
    <source>
        <dbReference type="SAM" id="Phobius"/>
    </source>
</evidence>
<dbReference type="SMART" id="SM00387">
    <property type="entry name" value="HATPase_c"/>
    <property type="match status" value="1"/>
</dbReference>
<evidence type="ECO:0000256" key="5">
    <source>
        <dbReference type="ARBA" id="ARBA00022679"/>
    </source>
</evidence>
<evidence type="ECO:0000256" key="3">
    <source>
        <dbReference type="ARBA" id="ARBA00012438"/>
    </source>
</evidence>
<dbReference type="InterPro" id="IPR036097">
    <property type="entry name" value="HisK_dim/P_sf"/>
</dbReference>
<keyword evidence="8 10" id="KW-1133">Transmembrane helix</keyword>
<evidence type="ECO:0000256" key="1">
    <source>
        <dbReference type="ARBA" id="ARBA00000085"/>
    </source>
</evidence>
<evidence type="ECO:0000259" key="11">
    <source>
        <dbReference type="PROSITE" id="PS50109"/>
    </source>
</evidence>
<evidence type="ECO:0000256" key="2">
    <source>
        <dbReference type="ARBA" id="ARBA00004370"/>
    </source>
</evidence>
<keyword evidence="7 12" id="KW-0418">Kinase</keyword>
<dbReference type="Pfam" id="PF02518">
    <property type="entry name" value="HATPase_c"/>
    <property type="match status" value="1"/>
</dbReference>
<reference evidence="12 13" key="1">
    <citation type="submission" date="2018-08" db="EMBL/GenBank/DDBJ databases">
        <title>Erythrobacter zhengii sp.nov., a bacterium isolated from deep-sea sediment.</title>
        <authorList>
            <person name="Fang C."/>
            <person name="Wu Y.-H."/>
            <person name="Sun C."/>
            <person name="Wang H."/>
            <person name="Cheng H."/>
            <person name="Meng F.-X."/>
            <person name="Wang C.-S."/>
            <person name="Xu X.-W."/>
        </authorList>
    </citation>
    <scope>NUCLEOTIDE SEQUENCE [LARGE SCALE GENOMIC DNA]</scope>
    <source>
        <strain evidence="12 13">V18</strain>
    </source>
</reference>
<dbReference type="SUPFAM" id="SSF55874">
    <property type="entry name" value="ATPase domain of HSP90 chaperone/DNA topoisomerase II/histidine kinase"/>
    <property type="match status" value="1"/>
</dbReference>
<dbReference type="Gene3D" id="6.10.340.10">
    <property type="match status" value="1"/>
</dbReference>
<dbReference type="OrthoDB" id="9815202at2"/>
<keyword evidence="9 10" id="KW-0472">Membrane</keyword>
<evidence type="ECO:0000313" key="12">
    <source>
        <dbReference type="EMBL" id="RIV87703.1"/>
    </source>
</evidence>
<dbReference type="GO" id="GO:0005886">
    <property type="term" value="C:plasma membrane"/>
    <property type="evidence" value="ECO:0007669"/>
    <property type="project" value="TreeGrafter"/>
</dbReference>
<protein>
    <recommendedName>
        <fullName evidence="3">histidine kinase</fullName>
        <ecNumber evidence="3">2.7.13.3</ecNumber>
    </recommendedName>
</protein>
<name>A0A418NUI5_9SPHN</name>
<evidence type="ECO:0000256" key="9">
    <source>
        <dbReference type="ARBA" id="ARBA00023136"/>
    </source>
</evidence>
<sequence length="455" mass="49040">MMGLPLSEERVSFTKSLSGRFTLAAIALALAVFAMLAVATEWYVREASDKALTQAVDTDLAGLVDIYASSGRQELLDRIEDRLAMKAYDQADRHYLVADATGQPVGGDIPRWPNLSAENSASGTIMLEDGSEARARATQLDEGLTLVVAHGADEQSALLRDLRSAFLIGLAIALLAILLLGIVSSRALRARVNDLNRAFAEVGDQSGKIEFPGYCSEDELGLLARNGSAMAERIIGLIAAHRHVSDQIAHEMRTPLMHLDMRLRQAIAESEDSETLSTLAQSREDIRGVARMLDSLLDIASSEARRSDRSGFESIDLSALVADLADLFEESGADADIAFEAQIAEGVQFDGDRMQLTRMVSNLLDNAFKFTPAGGFVELTLKPGPELRVRDSGPGVPDEDKPRIFDRFVRVGGQTKGHGLGLALVRAIALRHGLKVECQDGNPGAEFVISRGAKA</sequence>
<feature type="transmembrane region" description="Helical" evidence="10">
    <location>
        <begin position="165"/>
        <end position="183"/>
    </location>
</feature>
<feature type="transmembrane region" description="Helical" evidence="10">
    <location>
        <begin position="20"/>
        <end position="44"/>
    </location>
</feature>
<evidence type="ECO:0000256" key="4">
    <source>
        <dbReference type="ARBA" id="ARBA00022553"/>
    </source>
</evidence>
<dbReference type="InterPro" id="IPR036890">
    <property type="entry name" value="HATPase_C_sf"/>
</dbReference>
<keyword evidence="4" id="KW-0597">Phosphoprotein</keyword>
<keyword evidence="6 10" id="KW-0812">Transmembrane</keyword>
<evidence type="ECO:0000256" key="7">
    <source>
        <dbReference type="ARBA" id="ARBA00022777"/>
    </source>
</evidence>
<dbReference type="InterPro" id="IPR005467">
    <property type="entry name" value="His_kinase_dom"/>
</dbReference>
<dbReference type="PANTHER" id="PTHR45436">
    <property type="entry name" value="SENSOR HISTIDINE KINASE YKOH"/>
    <property type="match status" value="1"/>
</dbReference>
<dbReference type="CDD" id="cd00082">
    <property type="entry name" value="HisKA"/>
    <property type="match status" value="1"/>
</dbReference>
<dbReference type="AlphaFoldDB" id="A0A418NUI5"/>
<dbReference type="InterPro" id="IPR004358">
    <property type="entry name" value="Sig_transdc_His_kin-like_C"/>
</dbReference>
<proteinExistence type="predicted"/>
<dbReference type="EC" id="2.7.13.3" evidence="3"/>
<dbReference type="Gene3D" id="3.30.565.10">
    <property type="entry name" value="Histidine kinase-like ATPase, C-terminal domain"/>
    <property type="match status" value="1"/>
</dbReference>
<evidence type="ECO:0000313" key="13">
    <source>
        <dbReference type="Proteomes" id="UP000286576"/>
    </source>
</evidence>
<dbReference type="InterPro" id="IPR003594">
    <property type="entry name" value="HATPase_dom"/>
</dbReference>
<comment type="catalytic activity">
    <reaction evidence="1">
        <text>ATP + protein L-histidine = ADP + protein N-phospho-L-histidine.</text>
        <dbReference type="EC" id="2.7.13.3"/>
    </reaction>
</comment>
<dbReference type="RefSeq" id="WP_119585387.1">
    <property type="nucleotide sequence ID" value="NZ_CAWODQ010000012.1"/>
</dbReference>
<dbReference type="PRINTS" id="PR00344">
    <property type="entry name" value="BCTRLSENSOR"/>
</dbReference>
<dbReference type="PANTHER" id="PTHR45436:SF8">
    <property type="entry name" value="HISTIDINE KINASE"/>
    <property type="match status" value="1"/>
</dbReference>